<dbReference type="InterPro" id="IPR046797">
    <property type="entry name" value="PDDEXK_12"/>
</dbReference>
<dbReference type="Pfam" id="PF20516">
    <property type="entry name" value="PDDEXK_12"/>
    <property type="match status" value="1"/>
</dbReference>
<reference evidence="4" key="3">
    <citation type="submission" date="2025-08" db="UniProtKB">
        <authorList>
            <consortium name="RefSeq"/>
        </authorList>
    </citation>
    <scope>IDENTIFICATION</scope>
    <source>
        <strain evidence="4">NI907</strain>
    </source>
</reference>
<organism evidence="3 4">
    <name type="scientific">Pyricularia grisea</name>
    <name type="common">Crabgrass-specific blast fungus</name>
    <name type="synonym">Magnaporthe grisea</name>
    <dbReference type="NCBI Taxonomy" id="148305"/>
    <lineage>
        <taxon>Eukaryota</taxon>
        <taxon>Fungi</taxon>
        <taxon>Dikarya</taxon>
        <taxon>Ascomycota</taxon>
        <taxon>Pezizomycotina</taxon>
        <taxon>Sordariomycetes</taxon>
        <taxon>Sordariomycetidae</taxon>
        <taxon>Magnaporthales</taxon>
        <taxon>Pyriculariaceae</taxon>
        <taxon>Pyricularia</taxon>
    </lineage>
</organism>
<evidence type="ECO:0000256" key="1">
    <source>
        <dbReference type="SAM" id="MobiDB-lite"/>
    </source>
</evidence>
<evidence type="ECO:0000313" key="3">
    <source>
        <dbReference type="Proteomes" id="UP000515153"/>
    </source>
</evidence>
<accession>A0A6P8B258</accession>
<proteinExistence type="predicted"/>
<dbReference type="AlphaFoldDB" id="A0A6P8B258"/>
<feature type="domain" description="PD-(D/E)XK nuclease-like" evidence="2">
    <location>
        <begin position="190"/>
        <end position="357"/>
    </location>
</feature>
<sequence>MAQVARRGDDSILTWLEQVIPVCEQPLLNPPSIQIAPPKKRKRSSAVTNRHALASPPPSMSAVSRMSTRTPTRRKRRAAAEDGDDDAPVDLETTPRQRGDYPAWSILAPPRLFSTPQAAWESSSVQSATSSGVSTRSGQHSPSKELARLALGPGALVTQPLALTEALPPMLFDMLKDALKKEAETRRTFEIYQHMFVPNEARDLLGPTPSVSEVMDIVEDARRCNSRVEYEDGWISGVHFPLLRLALNGKRGPASDLLDVLITTHAKATRRYSPLASQKSRMVDLCLVACPSNLVDPTAVAAKKAIDVLRTRLPGSSINHSDAPPLLDVPIVISIEVKRSGGDEQRQTLQVGTWQAA</sequence>
<feature type="compositionally biased region" description="Low complexity" evidence="1">
    <location>
        <begin position="123"/>
        <end position="135"/>
    </location>
</feature>
<evidence type="ECO:0000259" key="2">
    <source>
        <dbReference type="Pfam" id="PF20516"/>
    </source>
</evidence>
<dbReference type="GeneID" id="41962133"/>
<dbReference type="KEGG" id="pgri:PgNI_07209"/>
<feature type="region of interest" description="Disordered" evidence="1">
    <location>
        <begin position="123"/>
        <end position="142"/>
    </location>
</feature>
<reference evidence="4" key="2">
    <citation type="submission" date="2019-10" db="EMBL/GenBank/DDBJ databases">
        <authorList>
            <consortium name="NCBI Genome Project"/>
        </authorList>
    </citation>
    <scope>NUCLEOTIDE SEQUENCE</scope>
    <source>
        <strain evidence="4">NI907</strain>
    </source>
</reference>
<feature type="region of interest" description="Disordered" evidence="1">
    <location>
        <begin position="28"/>
        <end position="102"/>
    </location>
</feature>
<evidence type="ECO:0000313" key="4">
    <source>
        <dbReference type="RefSeq" id="XP_030981268.1"/>
    </source>
</evidence>
<gene>
    <name evidence="4" type="ORF">PgNI_07209</name>
</gene>
<dbReference type="Proteomes" id="UP000515153">
    <property type="component" value="Unplaced"/>
</dbReference>
<name>A0A6P8B258_PYRGI</name>
<protein>
    <recommendedName>
        <fullName evidence="2">PD-(D/E)XK nuclease-like domain-containing protein</fullName>
    </recommendedName>
</protein>
<reference evidence="4" key="1">
    <citation type="journal article" date="2019" name="Mol. Biol. Evol.">
        <title>Blast fungal genomes show frequent chromosomal changes, gene gains and losses, and effector gene turnover.</title>
        <authorList>
            <person name="Gomez Luciano L.B."/>
            <person name="Jason Tsai I."/>
            <person name="Chuma I."/>
            <person name="Tosa Y."/>
            <person name="Chen Y.H."/>
            <person name="Li J.Y."/>
            <person name="Li M.Y."/>
            <person name="Jade Lu M.Y."/>
            <person name="Nakayashiki H."/>
            <person name="Li W.H."/>
        </authorList>
    </citation>
    <scope>NUCLEOTIDE SEQUENCE</scope>
    <source>
        <strain evidence="4">NI907</strain>
    </source>
</reference>
<keyword evidence="3" id="KW-1185">Reference proteome</keyword>
<dbReference type="RefSeq" id="XP_030981268.1">
    <property type="nucleotide sequence ID" value="XM_031127224.1"/>
</dbReference>